<feature type="region of interest" description="Disordered" evidence="1">
    <location>
        <begin position="1"/>
        <end position="20"/>
    </location>
</feature>
<proteinExistence type="predicted"/>
<accession>A0A482X3A0</accession>
<keyword evidence="3" id="KW-1185">Reference proteome</keyword>
<evidence type="ECO:0000313" key="3">
    <source>
        <dbReference type="Proteomes" id="UP000291343"/>
    </source>
</evidence>
<sequence>MPPVSRLYSTTSTSSPVSYSDGSGVFGGDRSYLDPWDLENYAYLRRRYSEVEEPIVSLSAKSDFYYVSPDAYFHSDNAGARINRRQSVMVPEQNHGYELAGIEEEHFSNQCLVDYERVPGNPARVQAPKTKKCSRQHNLNNHQPAPASAKVQKQLPPRRHSSITFDQYQQRIYYPTVTEDIYSPGSVDCRASDDIYWAPSVKRSGKGSQQLLYVYQTPKPARRPTPAPTTNQAYIKRMSRFSCSDYQRLLPPPSVSSRYSTADRVTTRGSTSTGTAGSVTTSTTDDLRGGSSSVEDADDQEMMGLVRRLRRMSRLQQTAARGFGMSTFGHLKIDYSCNWSSLDRYIGNS</sequence>
<organism evidence="2 3">
    <name type="scientific">Laodelphax striatellus</name>
    <name type="common">Small brown planthopper</name>
    <name type="synonym">Delphax striatella</name>
    <dbReference type="NCBI Taxonomy" id="195883"/>
    <lineage>
        <taxon>Eukaryota</taxon>
        <taxon>Metazoa</taxon>
        <taxon>Ecdysozoa</taxon>
        <taxon>Arthropoda</taxon>
        <taxon>Hexapoda</taxon>
        <taxon>Insecta</taxon>
        <taxon>Pterygota</taxon>
        <taxon>Neoptera</taxon>
        <taxon>Paraneoptera</taxon>
        <taxon>Hemiptera</taxon>
        <taxon>Auchenorrhyncha</taxon>
        <taxon>Fulgoroidea</taxon>
        <taxon>Delphacidae</taxon>
        <taxon>Criomorphinae</taxon>
        <taxon>Laodelphax</taxon>
    </lineage>
</organism>
<dbReference type="EMBL" id="QKKF02019433">
    <property type="protein sequence ID" value="RZF40008.1"/>
    <property type="molecule type" value="Genomic_DNA"/>
</dbReference>
<feature type="region of interest" description="Disordered" evidence="1">
    <location>
        <begin position="254"/>
        <end position="298"/>
    </location>
</feature>
<protein>
    <submittedName>
        <fullName evidence="2">Uncharacterized protein</fullName>
    </submittedName>
</protein>
<gene>
    <name evidence="2" type="ORF">LSTR_LSTR002411</name>
</gene>
<dbReference type="AlphaFoldDB" id="A0A482X3A0"/>
<dbReference type="InParanoid" id="A0A482X3A0"/>
<comment type="caution">
    <text evidence="2">The sequence shown here is derived from an EMBL/GenBank/DDBJ whole genome shotgun (WGS) entry which is preliminary data.</text>
</comment>
<dbReference type="Proteomes" id="UP000291343">
    <property type="component" value="Unassembled WGS sequence"/>
</dbReference>
<reference evidence="2 3" key="1">
    <citation type="journal article" date="2017" name="Gigascience">
        <title>Genome sequence of the small brown planthopper, Laodelphax striatellus.</title>
        <authorList>
            <person name="Zhu J."/>
            <person name="Jiang F."/>
            <person name="Wang X."/>
            <person name="Yang P."/>
            <person name="Bao Y."/>
            <person name="Zhao W."/>
            <person name="Wang W."/>
            <person name="Lu H."/>
            <person name="Wang Q."/>
            <person name="Cui N."/>
            <person name="Li J."/>
            <person name="Chen X."/>
            <person name="Luo L."/>
            <person name="Yu J."/>
            <person name="Kang L."/>
            <person name="Cui F."/>
        </authorList>
    </citation>
    <scope>NUCLEOTIDE SEQUENCE [LARGE SCALE GENOMIC DNA]</scope>
    <source>
        <strain evidence="2">Lst14</strain>
    </source>
</reference>
<name>A0A482X3A0_LAOST</name>
<evidence type="ECO:0000256" key="1">
    <source>
        <dbReference type="SAM" id="MobiDB-lite"/>
    </source>
</evidence>
<feature type="compositionally biased region" description="Low complexity" evidence="1">
    <location>
        <begin position="8"/>
        <end position="20"/>
    </location>
</feature>
<evidence type="ECO:0000313" key="2">
    <source>
        <dbReference type="EMBL" id="RZF40008.1"/>
    </source>
</evidence>
<dbReference type="OrthoDB" id="6630968at2759"/>
<feature type="compositionally biased region" description="Low complexity" evidence="1">
    <location>
        <begin position="267"/>
        <end position="284"/>
    </location>
</feature>